<dbReference type="InterPro" id="IPR038081">
    <property type="entry name" value="CalX-like_sf"/>
</dbReference>
<dbReference type="Proteomes" id="UP001152795">
    <property type="component" value="Unassembled WGS sequence"/>
</dbReference>
<evidence type="ECO:0000313" key="4">
    <source>
        <dbReference type="EMBL" id="CAB4025996.1"/>
    </source>
</evidence>
<dbReference type="EMBL" id="CACRXK020013945">
    <property type="protein sequence ID" value="CAB4025996.1"/>
    <property type="molecule type" value="Genomic_DNA"/>
</dbReference>
<dbReference type="SMART" id="SM00237">
    <property type="entry name" value="Calx_beta"/>
    <property type="match status" value="6"/>
</dbReference>
<dbReference type="InterPro" id="IPR026919">
    <property type="entry name" value="ADGRV1"/>
</dbReference>
<dbReference type="GO" id="GO:0004930">
    <property type="term" value="F:G protein-coupled receptor activity"/>
    <property type="evidence" value="ECO:0007669"/>
    <property type="project" value="InterPro"/>
</dbReference>
<dbReference type="OrthoDB" id="6021847at2759"/>
<dbReference type="GO" id="GO:0010855">
    <property type="term" value="F:adenylate cyclase inhibitor activity"/>
    <property type="evidence" value="ECO:0007669"/>
    <property type="project" value="TreeGrafter"/>
</dbReference>
<dbReference type="GO" id="GO:0071277">
    <property type="term" value="P:cellular response to calcium ion"/>
    <property type="evidence" value="ECO:0007669"/>
    <property type="project" value="TreeGrafter"/>
</dbReference>
<name>A0A7D9JB86_PARCT</name>
<dbReference type="GO" id="GO:0016020">
    <property type="term" value="C:membrane"/>
    <property type="evidence" value="ECO:0007669"/>
    <property type="project" value="InterPro"/>
</dbReference>
<dbReference type="GO" id="GO:0001965">
    <property type="term" value="F:G-protein alpha-subunit binding"/>
    <property type="evidence" value="ECO:0007669"/>
    <property type="project" value="TreeGrafter"/>
</dbReference>
<gene>
    <name evidence="4" type="ORF">PACLA_8A058891</name>
</gene>
<evidence type="ECO:0000313" key="5">
    <source>
        <dbReference type="Proteomes" id="UP001152795"/>
    </source>
</evidence>
<dbReference type="GO" id="GO:0005737">
    <property type="term" value="C:cytoplasm"/>
    <property type="evidence" value="ECO:0007669"/>
    <property type="project" value="TreeGrafter"/>
</dbReference>
<organism evidence="4 5">
    <name type="scientific">Paramuricea clavata</name>
    <name type="common">Red gorgonian</name>
    <name type="synonym">Violescent sea-whip</name>
    <dbReference type="NCBI Taxonomy" id="317549"/>
    <lineage>
        <taxon>Eukaryota</taxon>
        <taxon>Metazoa</taxon>
        <taxon>Cnidaria</taxon>
        <taxon>Anthozoa</taxon>
        <taxon>Octocorallia</taxon>
        <taxon>Malacalcyonacea</taxon>
        <taxon>Plexauridae</taxon>
        <taxon>Paramuricea</taxon>
    </lineage>
</organism>
<dbReference type="Pfam" id="PF03736">
    <property type="entry name" value="EPTP"/>
    <property type="match status" value="1"/>
</dbReference>
<dbReference type="Gene3D" id="2.60.40.2030">
    <property type="match status" value="9"/>
</dbReference>
<dbReference type="InterPro" id="IPR009039">
    <property type="entry name" value="EAR"/>
</dbReference>
<evidence type="ECO:0000256" key="3">
    <source>
        <dbReference type="ARBA" id="ARBA00022837"/>
    </source>
</evidence>
<dbReference type="InterPro" id="IPR005492">
    <property type="entry name" value="EPTP"/>
</dbReference>
<proteinExistence type="predicted"/>
<accession>A0A7D9JB86</accession>
<evidence type="ECO:0000256" key="1">
    <source>
        <dbReference type="ARBA" id="ARBA00022729"/>
    </source>
</evidence>
<comment type="caution">
    <text evidence="4">The sequence shown here is derived from an EMBL/GenBank/DDBJ whole genome shotgun (WGS) entry which is preliminary data.</text>
</comment>
<dbReference type="PANTHER" id="PTHR46682">
    <property type="entry name" value="ADHESION G-PROTEIN COUPLED RECEPTOR V1"/>
    <property type="match status" value="1"/>
</dbReference>
<dbReference type="InterPro" id="IPR000595">
    <property type="entry name" value="cNMP-bd_dom"/>
</dbReference>
<reference evidence="4" key="1">
    <citation type="submission" date="2020-04" db="EMBL/GenBank/DDBJ databases">
        <authorList>
            <person name="Alioto T."/>
            <person name="Alioto T."/>
            <person name="Gomez Garrido J."/>
        </authorList>
    </citation>
    <scope>NUCLEOTIDE SEQUENCE</scope>
    <source>
        <strain evidence="4">A484AB</strain>
    </source>
</reference>
<feature type="non-terminal residue" evidence="4">
    <location>
        <position position="1"/>
    </location>
</feature>
<sequence>MQVIILRNDNASGIIRLSSSTVSVKEDTRGTFLNIVRSGGLFGQITVDIVVTPRTSDPTKDYRINASKVTLADGQRTAAVPISIINDEDPEFNETFIVRLVSSDGSVIIGSPSQCEVTIEKNDYPYGLIGYAVSSLDNFVNEPPSGSQVVKLYIIREYGTLGVARFEWEVTLSGRLATNDVQQTQGSGLIPPGENRTSFDIVILADNVPEVNEVLSVTLRISQGEAQLNPGRSQANVTINLNDDAHGVIEFSKDSYTVHENDQNTTAHIPIVRKRGTYGDVKVYYSTVQDFSPSPAIANQDYMPMVNASVIIADGSNTSSVDVVILGDVTPELRKYFTVVLEYVELLEIGVSSRPRLGSQSSVNVTIEDDDYVYGLFKVFAQGNRSQVVVNETGGLAVNLEFRRLGGATGAVSVMAIISPKSTARVNEDFQGSDVTLSFKPRERTKSLAISINSDNIPERDETIIVKLVNPTAGASVAQGTGNNVTIIIQANDVVAGYIGFSMLSQVVIVREGEMVHLKVVRTSPAAGMVTVDWLIQGQNVTKDFNETYGTVVFKEGQNSTYIRTRVIADNTSEIDEQFQVILRNPITSGISRTGAAEINPRMGTATVTVAASNEPHGVFEFQQSSRRVTVQESENIVELSVARLFGNIGTIRLHFTIINGSLHSLSSDERLAASGTDVVVNSTSILINNGWSVGAIPLSIVNDNLAELDEYFLVNITSVELVNTSARSINNETFTPPRLGQYLTSEVKIGKNDGPQGILVFSPPRVNVPEDIASFNLTVLRTQGTFGDIEVNYYIRRINIEESDFRLYGNLQMGGEGTLKFYVGERRQNITIFIHNDVIPEANEQFEVRLKSPRGGALLGLDYIAYVTVLVNDAGNGIFRFSDGSLGMTIDEPGSRHVGTTRASFTVVRENGTIGEVVLGWRIANVTASLDFKSLNGTVLFKDGEQRRSFIVETVVDTVPEKEERFLIVLSVLRGGGDLTSPSQAWLTFSENDEPYGELDFALPPQTLNIEETIGYAEIKVLRRKGTYGTITVNYHTISQTADSSVGPLMRFGVFQSFQTQNAQTWYSFSAYGKQYLLLGASNGSLRNDDVNIGSGLFYWQGVYTHITNITTNNPVQFESFDINGQYYIAVANHGSENNHEVDSTIYRMFENGTVLHFQDISTQGGSDVKFFRPQGSGDSYLIFANMKDNSGNTAVLSKVYKWVNGRFVEHGPGLNCRGASGLALFRVNNRNFLAISSYYDSVNRNYQSKSVTFEWRNDQFVLLSEITTNGATGVEYFMLDGDHILLFVNSRSSPGLYKWNAGTFVLHQDVPITNAKSVKEFLLNNEAFLVSTTSEGSSHLWKWDRNTSNFQFYT</sequence>
<protein>
    <submittedName>
        <fullName evidence="4">G- coupled receptor 98-like</fullName>
    </submittedName>
</protein>
<dbReference type="InterPro" id="IPR003644">
    <property type="entry name" value="Calx_beta"/>
</dbReference>
<keyword evidence="3" id="KW-0106">Calcium</keyword>
<dbReference type="PROSITE" id="PS50912">
    <property type="entry name" value="EAR"/>
    <property type="match status" value="3"/>
</dbReference>
<keyword evidence="4" id="KW-0675">Receptor</keyword>
<dbReference type="PROSITE" id="PS50042">
    <property type="entry name" value="CNMP_BINDING_3"/>
    <property type="match status" value="1"/>
</dbReference>
<dbReference type="PANTHER" id="PTHR46682:SF1">
    <property type="entry name" value="ADHESION G-PROTEIN COUPLED RECEPTOR V1"/>
    <property type="match status" value="1"/>
</dbReference>
<dbReference type="FunFam" id="2.60.40.2030:FF:000017">
    <property type="entry name" value="Adhesion G protein-coupled receptor V1"/>
    <property type="match status" value="1"/>
</dbReference>
<keyword evidence="1" id="KW-0732">Signal</keyword>
<dbReference type="Pfam" id="PF03160">
    <property type="entry name" value="Calx-beta"/>
    <property type="match status" value="9"/>
</dbReference>
<keyword evidence="2" id="KW-0677">Repeat</keyword>
<keyword evidence="5" id="KW-1185">Reference proteome</keyword>
<dbReference type="SUPFAM" id="SSF141072">
    <property type="entry name" value="CalX-like"/>
    <property type="match status" value="9"/>
</dbReference>
<evidence type="ECO:0000256" key="2">
    <source>
        <dbReference type="ARBA" id="ARBA00022737"/>
    </source>
</evidence>